<organism evidence="6 7">
    <name type="scientific">Aquisphaera giovannonii</name>
    <dbReference type="NCBI Taxonomy" id="406548"/>
    <lineage>
        <taxon>Bacteria</taxon>
        <taxon>Pseudomonadati</taxon>
        <taxon>Planctomycetota</taxon>
        <taxon>Planctomycetia</taxon>
        <taxon>Isosphaerales</taxon>
        <taxon>Isosphaeraceae</taxon>
        <taxon>Aquisphaera</taxon>
    </lineage>
</organism>
<evidence type="ECO:0000256" key="4">
    <source>
        <dbReference type="ARBA" id="ARBA00023136"/>
    </source>
</evidence>
<dbReference type="RefSeq" id="WP_246196398.1">
    <property type="nucleotide sequence ID" value="NZ_CP042997.1"/>
</dbReference>
<comment type="subcellular location">
    <subcellularLocation>
        <location evidence="1">Membrane</location>
        <topology evidence="1">Multi-pass membrane protein</topology>
    </subcellularLocation>
</comment>
<keyword evidence="4 5" id="KW-0472">Membrane</keyword>
<dbReference type="Pfam" id="PF13564">
    <property type="entry name" value="DoxX_2"/>
    <property type="match status" value="1"/>
</dbReference>
<gene>
    <name evidence="6" type="ORF">OJF2_12240</name>
</gene>
<dbReference type="InterPro" id="IPR032808">
    <property type="entry name" value="DoxX"/>
</dbReference>
<dbReference type="Proteomes" id="UP000324233">
    <property type="component" value="Chromosome"/>
</dbReference>
<accession>A0A5B9VYD4</accession>
<evidence type="ECO:0000313" key="7">
    <source>
        <dbReference type="Proteomes" id="UP000324233"/>
    </source>
</evidence>
<dbReference type="KEGG" id="agv:OJF2_12240"/>
<reference evidence="6 7" key="1">
    <citation type="submission" date="2019-08" db="EMBL/GenBank/DDBJ databases">
        <title>Deep-cultivation of Planctomycetes and their phenomic and genomic characterization uncovers novel biology.</title>
        <authorList>
            <person name="Wiegand S."/>
            <person name="Jogler M."/>
            <person name="Boedeker C."/>
            <person name="Pinto D."/>
            <person name="Vollmers J."/>
            <person name="Rivas-Marin E."/>
            <person name="Kohn T."/>
            <person name="Peeters S.H."/>
            <person name="Heuer A."/>
            <person name="Rast P."/>
            <person name="Oberbeckmann S."/>
            <person name="Bunk B."/>
            <person name="Jeske O."/>
            <person name="Meyerdierks A."/>
            <person name="Storesund J.E."/>
            <person name="Kallscheuer N."/>
            <person name="Luecker S."/>
            <person name="Lage O.M."/>
            <person name="Pohl T."/>
            <person name="Merkel B.J."/>
            <person name="Hornburger P."/>
            <person name="Mueller R.-W."/>
            <person name="Bruemmer F."/>
            <person name="Labrenz M."/>
            <person name="Spormann A.M."/>
            <person name="Op den Camp H."/>
            <person name="Overmann J."/>
            <person name="Amann R."/>
            <person name="Jetten M.S.M."/>
            <person name="Mascher T."/>
            <person name="Medema M.H."/>
            <person name="Devos D.P."/>
            <person name="Kaster A.-K."/>
            <person name="Ovreas L."/>
            <person name="Rohde M."/>
            <person name="Galperin M.Y."/>
            <person name="Jogler C."/>
        </authorList>
    </citation>
    <scope>NUCLEOTIDE SEQUENCE [LARGE SCALE GENOMIC DNA]</scope>
    <source>
        <strain evidence="6 7">OJF2</strain>
    </source>
</reference>
<feature type="transmembrane region" description="Helical" evidence="5">
    <location>
        <begin position="106"/>
        <end position="125"/>
    </location>
</feature>
<sequence length="149" mass="15992">MSTCLESESRVSPASRVGMWTGRVLTGLAVLFLLFDGAAKIAKVGPVLEACAQLDVPAWVIPWLGGVLVGATVLYAIPATSVLGAVLLTGYLGGAVWTHLRMGGPAFPVAFPVLLGGIVWLGLYLREPRLRELMPLRRGPNRKMDEVRR</sequence>
<evidence type="ECO:0000256" key="5">
    <source>
        <dbReference type="SAM" id="Phobius"/>
    </source>
</evidence>
<evidence type="ECO:0000313" key="6">
    <source>
        <dbReference type="EMBL" id="QEH32745.1"/>
    </source>
</evidence>
<evidence type="ECO:0000256" key="3">
    <source>
        <dbReference type="ARBA" id="ARBA00022989"/>
    </source>
</evidence>
<name>A0A5B9VYD4_9BACT</name>
<evidence type="ECO:0008006" key="8">
    <source>
        <dbReference type="Google" id="ProtNLM"/>
    </source>
</evidence>
<keyword evidence="3 5" id="KW-1133">Transmembrane helix</keyword>
<protein>
    <recommendedName>
        <fullName evidence="8">DoxX</fullName>
    </recommendedName>
</protein>
<keyword evidence="7" id="KW-1185">Reference proteome</keyword>
<dbReference type="EMBL" id="CP042997">
    <property type="protein sequence ID" value="QEH32745.1"/>
    <property type="molecule type" value="Genomic_DNA"/>
</dbReference>
<evidence type="ECO:0000256" key="1">
    <source>
        <dbReference type="ARBA" id="ARBA00004141"/>
    </source>
</evidence>
<feature type="transmembrane region" description="Helical" evidence="5">
    <location>
        <begin position="20"/>
        <end position="39"/>
    </location>
</feature>
<keyword evidence="2 5" id="KW-0812">Transmembrane</keyword>
<evidence type="ECO:0000256" key="2">
    <source>
        <dbReference type="ARBA" id="ARBA00022692"/>
    </source>
</evidence>
<proteinExistence type="predicted"/>
<dbReference type="GO" id="GO:0016020">
    <property type="term" value="C:membrane"/>
    <property type="evidence" value="ECO:0007669"/>
    <property type="project" value="UniProtKB-SubCell"/>
</dbReference>
<dbReference type="AlphaFoldDB" id="A0A5B9VYD4"/>
<feature type="transmembrane region" description="Helical" evidence="5">
    <location>
        <begin position="59"/>
        <end position="77"/>
    </location>
</feature>